<evidence type="ECO:0000313" key="2">
    <source>
        <dbReference type="EMBL" id="KAK3293199.1"/>
    </source>
</evidence>
<proteinExistence type="predicted"/>
<name>A0AAE0HAZ5_9PEZI</name>
<organism evidence="2 3">
    <name type="scientific">Chaetomium fimeti</name>
    <dbReference type="NCBI Taxonomy" id="1854472"/>
    <lineage>
        <taxon>Eukaryota</taxon>
        <taxon>Fungi</taxon>
        <taxon>Dikarya</taxon>
        <taxon>Ascomycota</taxon>
        <taxon>Pezizomycotina</taxon>
        <taxon>Sordariomycetes</taxon>
        <taxon>Sordariomycetidae</taxon>
        <taxon>Sordariales</taxon>
        <taxon>Chaetomiaceae</taxon>
        <taxon>Chaetomium</taxon>
    </lineage>
</organism>
<feature type="compositionally biased region" description="Low complexity" evidence="1">
    <location>
        <begin position="136"/>
        <end position="151"/>
    </location>
</feature>
<comment type="caution">
    <text evidence="2">The sequence shown here is derived from an EMBL/GenBank/DDBJ whole genome shotgun (WGS) entry which is preliminary data.</text>
</comment>
<dbReference type="GeneID" id="87836316"/>
<protein>
    <submittedName>
        <fullName evidence="2">Uncharacterized protein</fullName>
    </submittedName>
</protein>
<dbReference type="EMBL" id="JAUEPN010000006">
    <property type="protein sequence ID" value="KAK3293199.1"/>
    <property type="molecule type" value="Genomic_DNA"/>
</dbReference>
<evidence type="ECO:0000313" key="3">
    <source>
        <dbReference type="Proteomes" id="UP001278766"/>
    </source>
</evidence>
<evidence type="ECO:0000256" key="1">
    <source>
        <dbReference type="SAM" id="MobiDB-lite"/>
    </source>
</evidence>
<keyword evidence="3" id="KW-1185">Reference proteome</keyword>
<feature type="region of interest" description="Disordered" evidence="1">
    <location>
        <begin position="134"/>
        <end position="167"/>
    </location>
</feature>
<accession>A0AAE0HAZ5</accession>
<gene>
    <name evidence="2" type="ORF">B0H64DRAFT_207658</name>
</gene>
<dbReference type="AlphaFoldDB" id="A0AAE0HAZ5"/>
<dbReference type="RefSeq" id="XP_062656713.1">
    <property type="nucleotide sequence ID" value="XM_062799368.1"/>
</dbReference>
<reference evidence="2" key="2">
    <citation type="submission" date="2023-06" db="EMBL/GenBank/DDBJ databases">
        <authorList>
            <consortium name="Lawrence Berkeley National Laboratory"/>
            <person name="Haridas S."/>
            <person name="Hensen N."/>
            <person name="Bonometti L."/>
            <person name="Westerberg I."/>
            <person name="Brannstrom I.O."/>
            <person name="Guillou S."/>
            <person name="Cros-Aarteil S."/>
            <person name="Calhoun S."/>
            <person name="Kuo A."/>
            <person name="Mondo S."/>
            <person name="Pangilinan J."/>
            <person name="Riley R."/>
            <person name="Labutti K."/>
            <person name="Andreopoulos B."/>
            <person name="Lipzen A."/>
            <person name="Chen C."/>
            <person name="Yanf M."/>
            <person name="Daum C."/>
            <person name="Ng V."/>
            <person name="Clum A."/>
            <person name="Steindorff A."/>
            <person name="Ohm R."/>
            <person name="Martin F."/>
            <person name="Silar P."/>
            <person name="Natvig D."/>
            <person name="Lalanne C."/>
            <person name="Gautier V."/>
            <person name="Ament-Velasquez S.L."/>
            <person name="Kruys A."/>
            <person name="Hutchinson M.I."/>
            <person name="Powell A.J."/>
            <person name="Barry K."/>
            <person name="Miller A.N."/>
            <person name="Grigoriev I.V."/>
            <person name="Debuchy R."/>
            <person name="Gladieux P."/>
            <person name="Thoren M.H."/>
            <person name="Johannesson H."/>
        </authorList>
    </citation>
    <scope>NUCLEOTIDE SEQUENCE</scope>
    <source>
        <strain evidence="2">CBS 168.71</strain>
    </source>
</reference>
<dbReference type="Proteomes" id="UP001278766">
    <property type="component" value="Unassembled WGS sequence"/>
</dbReference>
<reference evidence="2" key="1">
    <citation type="journal article" date="2023" name="Mol. Phylogenet. Evol.">
        <title>Genome-scale phylogeny and comparative genomics of the fungal order Sordariales.</title>
        <authorList>
            <person name="Hensen N."/>
            <person name="Bonometti L."/>
            <person name="Westerberg I."/>
            <person name="Brannstrom I.O."/>
            <person name="Guillou S."/>
            <person name="Cros-Aarteil S."/>
            <person name="Calhoun S."/>
            <person name="Haridas S."/>
            <person name="Kuo A."/>
            <person name="Mondo S."/>
            <person name="Pangilinan J."/>
            <person name="Riley R."/>
            <person name="LaButti K."/>
            <person name="Andreopoulos B."/>
            <person name="Lipzen A."/>
            <person name="Chen C."/>
            <person name="Yan M."/>
            <person name="Daum C."/>
            <person name="Ng V."/>
            <person name="Clum A."/>
            <person name="Steindorff A."/>
            <person name="Ohm R.A."/>
            <person name="Martin F."/>
            <person name="Silar P."/>
            <person name="Natvig D.O."/>
            <person name="Lalanne C."/>
            <person name="Gautier V."/>
            <person name="Ament-Velasquez S.L."/>
            <person name="Kruys A."/>
            <person name="Hutchinson M.I."/>
            <person name="Powell A.J."/>
            <person name="Barry K."/>
            <person name="Miller A.N."/>
            <person name="Grigoriev I.V."/>
            <person name="Debuchy R."/>
            <person name="Gladieux P."/>
            <person name="Hiltunen Thoren M."/>
            <person name="Johannesson H."/>
        </authorList>
    </citation>
    <scope>NUCLEOTIDE SEQUENCE</scope>
    <source>
        <strain evidence="2">CBS 168.71</strain>
    </source>
</reference>
<sequence>MPKRPSTYSTIQSVLVSLGTHGTALLWTHRRRRRRDTNVWNASFHLPQSLLATSHPSARLTPTPTLSPVGTSCWVLTGIFPDPYRSPQLPPGGCMKSKHGFLVVARLSSDSFLHLFLAQRLNLLRCRDLNKPRFPPSTGSSSSLACSSSPPTLTIRHPDHHRTSSHQQLYPPVQIIPGHHSPPWSQVPTQASSVL</sequence>